<dbReference type="EMBL" id="QYCY01000002">
    <property type="protein sequence ID" value="RLV73756.1"/>
    <property type="molecule type" value="Genomic_DNA"/>
</dbReference>
<evidence type="ECO:0000256" key="1">
    <source>
        <dbReference type="SAM" id="MobiDB-lite"/>
    </source>
</evidence>
<name>A0A0A0N536_STRRN</name>
<organism evidence="3 4">
    <name type="scientific">Streptomyces rapamycinicus (strain ATCC 29253 / DSM 41530 / NRRL 5491 / AYB-994)</name>
    <name type="common">Streptomyces hygroscopicus (strain ATCC 29253)</name>
    <dbReference type="NCBI Taxonomy" id="1343740"/>
    <lineage>
        <taxon>Bacteria</taxon>
        <taxon>Bacillati</taxon>
        <taxon>Actinomycetota</taxon>
        <taxon>Actinomycetes</taxon>
        <taxon>Kitasatosporales</taxon>
        <taxon>Streptomycetaceae</taxon>
        <taxon>Streptomyces</taxon>
        <taxon>Streptomyces violaceusniger group</taxon>
    </lineage>
</organism>
<keyword evidence="2" id="KW-0472">Membrane</keyword>
<dbReference type="KEGG" id="src:M271_12530"/>
<reference evidence="3 4" key="1">
    <citation type="journal article" date="2018" name="J. Biol. Chem.">
        <title>Discovery of the actinoplanic acid pathway in Streptomyces rapamycinicus reveals a genetically conserved synergism with rapamycin.</title>
        <authorList>
            <person name="Mrak P."/>
            <person name="Krastel P."/>
            <person name="Pivk Lukancic P."/>
            <person name="Tao J."/>
            <person name="Pistorius D."/>
            <person name="Moore C.M."/>
        </authorList>
    </citation>
    <scope>NUCLEOTIDE SEQUENCE [LARGE SCALE GENOMIC DNA]</scope>
    <source>
        <strain evidence="3 4">NRRL 5491</strain>
    </source>
</reference>
<dbReference type="Proteomes" id="UP000281594">
    <property type="component" value="Unassembled WGS sequence"/>
</dbReference>
<feature type="compositionally biased region" description="Polar residues" evidence="1">
    <location>
        <begin position="93"/>
        <end position="102"/>
    </location>
</feature>
<feature type="region of interest" description="Disordered" evidence="1">
    <location>
        <begin position="93"/>
        <end position="117"/>
    </location>
</feature>
<comment type="caution">
    <text evidence="3">The sequence shown here is derived from an EMBL/GenBank/DDBJ whole genome shotgun (WGS) entry which is preliminary data.</text>
</comment>
<gene>
    <name evidence="3" type="ORF">D3C57_131060</name>
</gene>
<protein>
    <submittedName>
        <fullName evidence="3">Uncharacterized protein</fullName>
    </submittedName>
</protein>
<dbReference type="HOGENOM" id="CLU_2083590_0_0_11"/>
<keyword evidence="2" id="KW-0812">Transmembrane</keyword>
<sequence>MLMGPNGIPVARRAVVDEMRTGPLRGRYSEATDGDLPAFFPVLIVSLFAMSSTGTPLFFSAMAKVSMSPSMTFGRPPWLPFASAVTCPSRTTKPLSQVQQREASGAQDASCEGYEAS</sequence>
<accession>A0A0A0N536</accession>
<keyword evidence="2" id="KW-1133">Transmembrane helix</keyword>
<dbReference type="AlphaFoldDB" id="A0A0A0N536"/>
<proteinExistence type="predicted"/>
<evidence type="ECO:0000313" key="4">
    <source>
        <dbReference type="Proteomes" id="UP000281594"/>
    </source>
</evidence>
<evidence type="ECO:0000313" key="3">
    <source>
        <dbReference type="EMBL" id="RLV73756.1"/>
    </source>
</evidence>
<feature type="transmembrane region" description="Helical" evidence="2">
    <location>
        <begin position="38"/>
        <end position="59"/>
    </location>
</feature>
<evidence type="ECO:0000256" key="2">
    <source>
        <dbReference type="SAM" id="Phobius"/>
    </source>
</evidence>